<dbReference type="Gene3D" id="2.40.50.100">
    <property type="match status" value="1"/>
</dbReference>
<dbReference type="NCBIfam" id="TIGR01730">
    <property type="entry name" value="RND_mfp"/>
    <property type="match status" value="1"/>
</dbReference>
<dbReference type="OrthoDB" id="5502471at2"/>
<comment type="caution">
    <text evidence="7">The sequence shown here is derived from an EMBL/GenBank/DDBJ whole genome shotgun (WGS) entry which is preliminary data.</text>
</comment>
<comment type="similarity">
    <text evidence="1">Belongs to the membrane fusion protein (MFP) (TC 8.A.1) family.</text>
</comment>
<dbReference type="AlphaFoldDB" id="A0A480AS26"/>
<dbReference type="PANTHER" id="PTHR30469">
    <property type="entry name" value="MULTIDRUG RESISTANCE PROTEIN MDTA"/>
    <property type="match status" value="1"/>
</dbReference>
<evidence type="ECO:0000259" key="6">
    <source>
        <dbReference type="Pfam" id="PF25954"/>
    </source>
</evidence>
<dbReference type="InterPro" id="IPR006143">
    <property type="entry name" value="RND_pump_MFP"/>
</dbReference>
<dbReference type="EMBL" id="BJCL01000006">
    <property type="protein sequence ID" value="GCL63640.1"/>
    <property type="molecule type" value="Genomic_DNA"/>
</dbReference>
<dbReference type="Pfam" id="PF25954">
    <property type="entry name" value="Beta-barrel_RND_2"/>
    <property type="match status" value="1"/>
</dbReference>
<keyword evidence="2" id="KW-0175">Coiled coil</keyword>
<sequence>MRRQAWIAVGGVVVLALAAGAWVAMKPGSAPGGNAQAAAGKPGAAASAPPLEFRSNEVVQPQRAALPERIAFSGPLVAPNTALLRARTSGTLLALTVAEGDRVRAGQVLGRIDMAELAPRIAERSALLDSARATLAQAERTHASNERLAAQNFISPNALDSSRAQVDTARAALAAAQATLETTRVGQRDASLVAPIAGIVARRHVLPGEKVSAEQQVLTIVDLARLELAASVGTHEVARLQPGMAVRVTVEGLDGALTGQLARIAPAAEAGTRSIGVTVALANADERLRAGQYAIGEVLLPDDRQRLLLPVTAVGSTAGQSHVWVIEGGKLARRAVTLGRRDEAGGRIEVLDGIGADARVLGSRFDNLREGAQALVTGSAPPATASGPAVASAATAASASPLR</sequence>
<evidence type="ECO:0000259" key="5">
    <source>
        <dbReference type="Pfam" id="PF25917"/>
    </source>
</evidence>
<feature type="domain" description="Multidrug resistance protein MdtA-like alpha-helical hairpin" evidence="4">
    <location>
        <begin position="125"/>
        <end position="184"/>
    </location>
</feature>
<dbReference type="SUPFAM" id="SSF111369">
    <property type="entry name" value="HlyD-like secretion proteins"/>
    <property type="match status" value="1"/>
</dbReference>
<dbReference type="Gene3D" id="2.40.30.170">
    <property type="match status" value="1"/>
</dbReference>
<dbReference type="Pfam" id="PF25876">
    <property type="entry name" value="HH_MFP_RND"/>
    <property type="match status" value="1"/>
</dbReference>
<feature type="coiled-coil region" evidence="2">
    <location>
        <begin position="128"/>
        <end position="179"/>
    </location>
</feature>
<dbReference type="RefSeq" id="WP_137733374.1">
    <property type="nucleotide sequence ID" value="NZ_BJCL01000006.1"/>
</dbReference>
<dbReference type="Gene3D" id="2.40.420.20">
    <property type="match status" value="1"/>
</dbReference>
<organism evidence="7 8">
    <name type="scientific">Pseudaquabacterium pictum</name>
    <dbReference type="NCBI Taxonomy" id="2315236"/>
    <lineage>
        <taxon>Bacteria</taxon>
        <taxon>Pseudomonadati</taxon>
        <taxon>Pseudomonadota</taxon>
        <taxon>Betaproteobacteria</taxon>
        <taxon>Burkholderiales</taxon>
        <taxon>Sphaerotilaceae</taxon>
        <taxon>Pseudaquabacterium</taxon>
    </lineage>
</organism>
<evidence type="ECO:0000256" key="3">
    <source>
        <dbReference type="SAM" id="MobiDB-lite"/>
    </source>
</evidence>
<feature type="domain" description="CusB-like beta-barrel" evidence="6">
    <location>
        <begin position="230"/>
        <end position="294"/>
    </location>
</feature>
<dbReference type="GO" id="GO:0015562">
    <property type="term" value="F:efflux transmembrane transporter activity"/>
    <property type="evidence" value="ECO:0007669"/>
    <property type="project" value="TreeGrafter"/>
</dbReference>
<dbReference type="InterPro" id="IPR058625">
    <property type="entry name" value="MdtA-like_BSH"/>
</dbReference>
<evidence type="ECO:0000313" key="8">
    <source>
        <dbReference type="Proteomes" id="UP000301751"/>
    </source>
</evidence>
<gene>
    <name evidence="7" type="primary">nolF</name>
    <name evidence="7" type="ORF">AQPW35_27210</name>
</gene>
<dbReference type="PANTHER" id="PTHR30469:SF15">
    <property type="entry name" value="HLYD FAMILY OF SECRETION PROTEINS"/>
    <property type="match status" value="1"/>
</dbReference>
<proteinExistence type="inferred from homology"/>
<accession>A0A480AS26</accession>
<dbReference type="Pfam" id="PF25917">
    <property type="entry name" value="BSH_RND"/>
    <property type="match status" value="1"/>
</dbReference>
<dbReference type="Proteomes" id="UP000301751">
    <property type="component" value="Unassembled WGS sequence"/>
</dbReference>
<evidence type="ECO:0000256" key="2">
    <source>
        <dbReference type="SAM" id="Coils"/>
    </source>
</evidence>
<keyword evidence="8" id="KW-1185">Reference proteome</keyword>
<feature type="domain" description="Multidrug resistance protein MdtA-like barrel-sandwich hybrid" evidence="5">
    <location>
        <begin position="80"/>
        <end position="222"/>
    </location>
</feature>
<feature type="region of interest" description="Disordered" evidence="3">
    <location>
        <begin position="378"/>
        <end position="403"/>
    </location>
</feature>
<dbReference type="Gene3D" id="1.10.287.470">
    <property type="entry name" value="Helix hairpin bin"/>
    <property type="match status" value="1"/>
</dbReference>
<dbReference type="InterPro" id="IPR058792">
    <property type="entry name" value="Beta-barrel_RND_2"/>
</dbReference>
<evidence type="ECO:0000259" key="4">
    <source>
        <dbReference type="Pfam" id="PF25876"/>
    </source>
</evidence>
<name>A0A480AS26_9BURK</name>
<reference evidence="8" key="1">
    <citation type="submission" date="2019-03" db="EMBL/GenBank/DDBJ databases">
        <title>Aquabacterium pictum sp.nov., the first bacteriochlorophyll a-containing freshwater bacterium in the genus Aquabacterium of the class Betaproteobacteria.</title>
        <authorList>
            <person name="Hirose S."/>
            <person name="Tank M."/>
            <person name="Hara E."/>
            <person name="Tamaki H."/>
            <person name="Takaichi S."/>
            <person name="Haruta S."/>
            <person name="Hanada S."/>
        </authorList>
    </citation>
    <scope>NUCLEOTIDE SEQUENCE [LARGE SCALE GENOMIC DNA]</scope>
    <source>
        <strain evidence="8">W35</strain>
    </source>
</reference>
<evidence type="ECO:0000256" key="1">
    <source>
        <dbReference type="ARBA" id="ARBA00009477"/>
    </source>
</evidence>
<evidence type="ECO:0000313" key="7">
    <source>
        <dbReference type="EMBL" id="GCL63640.1"/>
    </source>
</evidence>
<protein>
    <submittedName>
        <fullName evidence="7">RND transporter</fullName>
    </submittedName>
</protein>
<dbReference type="InterPro" id="IPR058624">
    <property type="entry name" value="MdtA-like_HH"/>
</dbReference>
<dbReference type="GO" id="GO:1990281">
    <property type="term" value="C:efflux pump complex"/>
    <property type="evidence" value="ECO:0007669"/>
    <property type="project" value="TreeGrafter"/>
</dbReference>